<proteinExistence type="predicted"/>
<dbReference type="AlphaFoldDB" id="E2C972"/>
<sequence length="87" mass="9495">DTGSDVSIISRRLVEPLRKVIKMENGYFSYPTGEIVPIQSKVVFTAGLGKFVSTLLMFVADINHECILGEDFPSTTDAESSLRSVLG</sequence>
<keyword evidence="2" id="KW-1185">Reference proteome</keyword>
<accession>E2C972</accession>
<evidence type="ECO:0000313" key="2">
    <source>
        <dbReference type="Proteomes" id="UP000008237"/>
    </source>
</evidence>
<reference evidence="1 2" key="1">
    <citation type="journal article" date="2010" name="Science">
        <title>Genomic comparison of the ants Camponotus floridanus and Harpegnathos saltator.</title>
        <authorList>
            <person name="Bonasio R."/>
            <person name="Zhang G."/>
            <person name="Ye C."/>
            <person name="Mutti N.S."/>
            <person name="Fang X."/>
            <person name="Qin N."/>
            <person name="Donahue G."/>
            <person name="Yang P."/>
            <person name="Li Q."/>
            <person name="Li C."/>
            <person name="Zhang P."/>
            <person name="Huang Z."/>
            <person name="Berger S.L."/>
            <person name="Reinberg D."/>
            <person name="Wang J."/>
            <person name="Liebig J."/>
        </authorList>
    </citation>
    <scope>NUCLEOTIDE SEQUENCE [LARGE SCALE GENOMIC DNA]</scope>
    <source>
        <strain evidence="1 2">R22 G/1</strain>
    </source>
</reference>
<name>E2C972_HARSA</name>
<evidence type="ECO:0000313" key="1">
    <source>
        <dbReference type="EMBL" id="EFN75507.1"/>
    </source>
</evidence>
<protein>
    <recommendedName>
        <fullName evidence="3">Peptidase A2 domain-containing protein</fullName>
    </recommendedName>
</protein>
<dbReference type="EMBL" id="GL453789">
    <property type="protein sequence ID" value="EFN75507.1"/>
    <property type="molecule type" value="Genomic_DNA"/>
</dbReference>
<gene>
    <name evidence="1" type="ORF">EAI_16834</name>
</gene>
<dbReference type="Proteomes" id="UP000008237">
    <property type="component" value="Unassembled WGS sequence"/>
</dbReference>
<evidence type="ECO:0008006" key="3">
    <source>
        <dbReference type="Google" id="ProtNLM"/>
    </source>
</evidence>
<feature type="non-terminal residue" evidence="1">
    <location>
        <position position="1"/>
    </location>
</feature>
<feature type="non-terminal residue" evidence="1">
    <location>
        <position position="87"/>
    </location>
</feature>
<dbReference type="InParanoid" id="E2C972"/>
<organism evidence="2">
    <name type="scientific">Harpegnathos saltator</name>
    <name type="common">Jerdon's jumping ant</name>
    <dbReference type="NCBI Taxonomy" id="610380"/>
    <lineage>
        <taxon>Eukaryota</taxon>
        <taxon>Metazoa</taxon>
        <taxon>Ecdysozoa</taxon>
        <taxon>Arthropoda</taxon>
        <taxon>Hexapoda</taxon>
        <taxon>Insecta</taxon>
        <taxon>Pterygota</taxon>
        <taxon>Neoptera</taxon>
        <taxon>Endopterygota</taxon>
        <taxon>Hymenoptera</taxon>
        <taxon>Apocrita</taxon>
        <taxon>Aculeata</taxon>
        <taxon>Formicoidea</taxon>
        <taxon>Formicidae</taxon>
        <taxon>Ponerinae</taxon>
        <taxon>Ponerini</taxon>
        <taxon>Harpegnathos</taxon>
    </lineage>
</organism>